<keyword evidence="1" id="KW-1133">Transmembrane helix</keyword>
<name>A0A8X6GNR3_TRICU</name>
<keyword evidence="3" id="KW-1185">Reference proteome</keyword>
<comment type="caution">
    <text evidence="2">The sequence shown here is derived from an EMBL/GenBank/DDBJ whole genome shotgun (WGS) entry which is preliminary data.</text>
</comment>
<evidence type="ECO:0000256" key="1">
    <source>
        <dbReference type="SAM" id="Phobius"/>
    </source>
</evidence>
<feature type="transmembrane region" description="Helical" evidence="1">
    <location>
        <begin position="29"/>
        <end position="52"/>
    </location>
</feature>
<gene>
    <name evidence="2" type="ORF">TNCT_94881</name>
</gene>
<proteinExistence type="predicted"/>
<dbReference type="EMBL" id="BMAO01030839">
    <property type="protein sequence ID" value="GFQ70749.1"/>
    <property type="molecule type" value="Genomic_DNA"/>
</dbReference>
<keyword evidence="1" id="KW-0472">Membrane</keyword>
<protein>
    <submittedName>
        <fullName evidence="2">Uncharacterized protein</fullName>
    </submittedName>
</protein>
<reference evidence="2" key="1">
    <citation type="submission" date="2020-07" db="EMBL/GenBank/DDBJ databases">
        <title>Multicomponent nature underlies the extraordinary mechanical properties of spider dragline silk.</title>
        <authorList>
            <person name="Kono N."/>
            <person name="Nakamura H."/>
            <person name="Mori M."/>
            <person name="Yoshida Y."/>
            <person name="Ohtoshi R."/>
            <person name="Malay A.D."/>
            <person name="Moran D.A.P."/>
            <person name="Tomita M."/>
            <person name="Numata K."/>
            <person name="Arakawa K."/>
        </authorList>
    </citation>
    <scope>NUCLEOTIDE SEQUENCE</scope>
</reference>
<keyword evidence="1" id="KW-0812">Transmembrane</keyword>
<dbReference type="Proteomes" id="UP000887116">
    <property type="component" value="Unassembled WGS sequence"/>
</dbReference>
<feature type="transmembrane region" description="Helical" evidence="1">
    <location>
        <begin position="72"/>
        <end position="100"/>
    </location>
</feature>
<feature type="transmembrane region" description="Helical" evidence="1">
    <location>
        <begin position="151"/>
        <end position="175"/>
    </location>
</feature>
<dbReference type="AlphaFoldDB" id="A0A8X6GNR3"/>
<accession>A0A8X6GNR3</accession>
<organism evidence="2 3">
    <name type="scientific">Trichonephila clavata</name>
    <name type="common">Joro spider</name>
    <name type="synonym">Nephila clavata</name>
    <dbReference type="NCBI Taxonomy" id="2740835"/>
    <lineage>
        <taxon>Eukaryota</taxon>
        <taxon>Metazoa</taxon>
        <taxon>Ecdysozoa</taxon>
        <taxon>Arthropoda</taxon>
        <taxon>Chelicerata</taxon>
        <taxon>Arachnida</taxon>
        <taxon>Araneae</taxon>
        <taxon>Araneomorphae</taxon>
        <taxon>Entelegynae</taxon>
        <taxon>Araneoidea</taxon>
        <taxon>Nephilidae</taxon>
        <taxon>Trichonephila</taxon>
    </lineage>
</organism>
<evidence type="ECO:0000313" key="3">
    <source>
        <dbReference type="Proteomes" id="UP000887116"/>
    </source>
</evidence>
<sequence length="186" mass="21787">MVCHFAQRKRIADLLKQAEEEKSSSFEKFINYLVILSCSVPVIISIHLAINISTTEESFLYTYDYDVSNEWTIFTIISVKSIIIYMVNPTYINIVALFYISLCLRCKTRIQYLNREIEVFSPEDFTLRFQRNILRKRVKTYNFLLKIKDTFSLSIFFIMIAHIAMCSSITGGFWLNSGTRRLIIGK</sequence>
<evidence type="ECO:0000313" key="2">
    <source>
        <dbReference type="EMBL" id="GFQ70749.1"/>
    </source>
</evidence>